<feature type="compositionally biased region" description="Basic and acidic residues" evidence="2">
    <location>
        <begin position="238"/>
        <end position="255"/>
    </location>
</feature>
<keyword evidence="4" id="KW-1185">Reference proteome</keyword>
<gene>
    <name evidence="3" type="ORF">E2C06_12190</name>
</gene>
<feature type="coiled-coil region" evidence="1">
    <location>
        <begin position="89"/>
        <end position="116"/>
    </location>
</feature>
<dbReference type="OrthoDB" id="9924244at2"/>
<dbReference type="AlphaFoldDB" id="A0A4R5QI87"/>
<feature type="region of interest" description="Disordered" evidence="2">
    <location>
        <begin position="228"/>
        <end position="264"/>
    </location>
</feature>
<protein>
    <submittedName>
        <fullName evidence="3">Uncharacterized protein</fullName>
    </submittedName>
</protein>
<dbReference type="Proteomes" id="UP000295096">
    <property type="component" value="Unassembled WGS sequence"/>
</dbReference>
<accession>A0A4R5QI87</accession>
<evidence type="ECO:0000313" key="4">
    <source>
        <dbReference type="Proteomes" id="UP000295096"/>
    </source>
</evidence>
<keyword evidence="1" id="KW-0175">Coiled coil</keyword>
<organism evidence="3 4">
    <name type="scientific">Dankookia rubra</name>
    <dbReference type="NCBI Taxonomy" id="1442381"/>
    <lineage>
        <taxon>Bacteria</taxon>
        <taxon>Pseudomonadati</taxon>
        <taxon>Pseudomonadota</taxon>
        <taxon>Alphaproteobacteria</taxon>
        <taxon>Acetobacterales</taxon>
        <taxon>Roseomonadaceae</taxon>
        <taxon>Dankookia</taxon>
    </lineage>
</organism>
<proteinExistence type="predicted"/>
<reference evidence="3 4" key="1">
    <citation type="journal article" date="2016" name="J. Microbiol.">
        <title>Dankookia rubra gen. nov., sp. nov., an alphaproteobacterium isolated from sediment of a shallow stream.</title>
        <authorList>
            <person name="Kim W.H."/>
            <person name="Kim D.H."/>
            <person name="Kang K."/>
            <person name="Ahn T.Y."/>
        </authorList>
    </citation>
    <scope>NUCLEOTIDE SEQUENCE [LARGE SCALE GENOMIC DNA]</scope>
    <source>
        <strain evidence="3 4">JCM30602</strain>
    </source>
</reference>
<dbReference type="RefSeq" id="WP_133288875.1">
    <property type="nucleotide sequence ID" value="NZ_SMSJ01000012.1"/>
</dbReference>
<feature type="compositionally biased region" description="Polar residues" evidence="2">
    <location>
        <begin position="1"/>
        <end position="13"/>
    </location>
</feature>
<comment type="caution">
    <text evidence="3">The sequence shown here is derived from an EMBL/GenBank/DDBJ whole genome shotgun (WGS) entry which is preliminary data.</text>
</comment>
<evidence type="ECO:0000313" key="3">
    <source>
        <dbReference type="EMBL" id="TDH62361.1"/>
    </source>
</evidence>
<evidence type="ECO:0000256" key="1">
    <source>
        <dbReference type="SAM" id="Coils"/>
    </source>
</evidence>
<dbReference type="EMBL" id="SMSJ01000012">
    <property type="protein sequence ID" value="TDH62361.1"/>
    <property type="molecule type" value="Genomic_DNA"/>
</dbReference>
<evidence type="ECO:0000256" key="2">
    <source>
        <dbReference type="SAM" id="MobiDB-lite"/>
    </source>
</evidence>
<name>A0A4R5QI87_9PROT</name>
<feature type="region of interest" description="Disordered" evidence="2">
    <location>
        <begin position="1"/>
        <end position="45"/>
    </location>
</feature>
<sequence length="264" mass="29581">MPPQTATRSTGTIGSAGHQMPRRLPQQRDGTRSPARSYEDREEEVRLGRKVLKAAGVQQPEVHARRLVDLREMDEADYAPASVAWQGSAAGAREQLALLRERLSEIRTLRAELAQRTSIQIPRVGDADTLWARQVRRDQPEQFRILDRHAAEARQNLAEAKRNGAGEQTIAGLQIAVDVTAHQVRRAELASRRGERWEIFQQVQKLAPQMLSDLQRREQTLLAEHEASLSAAITASHDPMHAAAPERHARPEPEPAHAPPQMHI</sequence>